<feature type="non-terminal residue" evidence="1">
    <location>
        <position position="1"/>
    </location>
</feature>
<reference evidence="1 2" key="1">
    <citation type="submission" date="2014-04" db="EMBL/GenBank/DDBJ databases">
        <authorList>
            <consortium name="DOE Joint Genome Institute"/>
            <person name="Kuo A."/>
            <person name="Kohler A."/>
            <person name="Jargeat P."/>
            <person name="Nagy L.G."/>
            <person name="Floudas D."/>
            <person name="Copeland A."/>
            <person name="Barry K.W."/>
            <person name="Cichocki N."/>
            <person name="Veneault-Fourrey C."/>
            <person name="LaButti K."/>
            <person name="Lindquist E.A."/>
            <person name="Lipzen A."/>
            <person name="Lundell T."/>
            <person name="Morin E."/>
            <person name="Murat C."/>
            <person name="Sun H."/>
            <person name="Tunlid A."/>
            <person name="Henrissat B."/>
            <person name="Grigoriev I.V."/>
            <person name="Hibbett D.S."/>
            <person name="Martin F."/>
            <person name="Nordberg H.P."/>
            <person name="Cantor M.N."/>
            <person name="Hua S.X."/>
        </authorList>
    </citation>
    <scope>NUCLEOTIDE SEQUENCE [LARGE SCALE GENOMIC DNA]</scope>
    <source>
        <strain evidence="1 2">Ve08.2h10</strain>
    </source>
</reference>
<dbReference type="AlphaFoldDB" id="A0A0D0D9C8"/>
<accession>A0A0D0D9C8</accession>
<name>A0A0D0D9C8_9AGAM</name>
<organism evidence="1 2">
    <name type="scientific">Paxillus rubicundulus Ve08.2h10</name>
    <dbReference type="NCBI Taxonomy" id="930991"/>
    <lineage>
        <taxon>Eukaryota</taxon>
        <taxon>Fungi</taxon>
        <taxon>Dikarya</taxon>
        <taxon>Basidiomycota</taxon>
        <taxon>Agaricomycotina</taxon>
        <taxon>Agaricomycetes</taxon>
        <taxon>Agaricomycetidae</taxon>
        <taxon>Boletales</taxon>
        <taxon>Paxilineae</taxon>
        <taxon>Paxillaceae</taxon>
        <taxon>Paxillus</taxon>
    </lineage>
</organism>
<proteinExistence type="predicted"/>
<dbReference type="Proteomes" id="UP000054538">
    <property type="component" value="Unassembled WGS sequence"/>
</dbReference>
<evidence type="ECO:0000313" key="2">
    <source>
        <dbReference type="Proteomes" id="UP000054538"/>
    </source>
</evidence>
<gene>
    <name evidence="1" type="ORF">PAXRUDRAFT_766152</name>
</gene>
<evidence type="ECO:0000313" key="1">
    <source>
        <dbReference type="EMBL" id="KIK80366.1"/>
    </source>
</evidence>
<dbReference type="InParanoid" id="A0A0D0D9C8"/>
<sequence length="60" mass="6969">LVILPHNLLIADYGIGFPRSVHDAYAFQYTRTSREHVELLGDQHCRIPECCEKNHDIIYS</sequence>
<dbReference type="HOGENOM" id="CLU_2942422_0_0_1"/>
<dbReference type="EMBL" id="KN826036">
    <property type="protein sequence ID" value="KIK80366.1"/>
    <property type="molecule type" value="Genomic_DNA"/>
</dbReference>
<protein>
    <submittedName>
        <fullName evidence="1">Uncharacterized protein</fullName>
    </submittedName>
</protein>
<keyword evidence="2" id="KW-1185">Reference proteome</keyword>
<reference evidence="2" key="2">
    <citation type="submission" date="2015-01" db="EMBL/GenBank/DDBJ databases">
        <title>Evolutionary Origins and Diversification of the Mycorrhizal Mutualists.</title>
        <authorList>
            <consortium name="DOE Joint Genome Institute"/>
            <consortium name="Mycorrhizal Genomics Consortium"/>
            <person name="Kohler A."/>
            <person name="Kuo A."/>
            <person name="Nagy L.G."/>
            <person name="Floudas D."/>
            <person name="Copeland A."/>
            <person name="Barry K.W."/>
            <person name="Cichocki N."/>
            <person name="Veneault-Fourrey C."/>
            <person name="LaButti K."/>
            <person name="Lindquist E.A."/>
            <person name="Lipzen A."/>
            <person name="Lundell T."/>
            <person name="Morin E."/>
            <person name="Murat C."/>
            <person name="Riley R."/>
            <person name="Ohm R."/>
            <person name="Sun H."/>
            <person name="Tunlid A."/>
            <person name="Henrissat B."/>
            <person name="Grigoriev I.V."/>
            <person name="Hibbett D.S."/>
            <person name="Martin F."/>
        </authorList>
    </citation>
    <scope>NUCLEOTIDE SEQUENCE [LARGE SCALE GENOMIC DNA]</scope>
    <source>
        <strain evidence="2">Ve08.2h10</strain>
    </source>
</reference>